<evidence type="ECO:0000313" key="3">
    <source>
        <dbReference type="Proteomes" id="UP000195602"/>
    </source>
</evidence>
<dbReference type="KEGG" id="clus:A9F13_15g00880"/>
<proteinExistence type="predicted"/>
<keyword evidence="1" id="KW-1133">Transmembrane helix</keyword>
<feature type="transmembrane region" description="Helical" evidence="1">
    <location>
        <begin position="59"/>
        <end position="77"/>
    </location>
</feature>
<comment type="caution">
    <text evidence="2">The sequence shown here is derived from an EMBL/GenBank/DDBJ whole genome shotgun (WGS) entry which is preliminary data.</text>
</comment>
<reference evidence="2 3" key="1">
    <citation type="submission" date="2017-04" db="EMBL/GenBank/DDBJ databases">
        <title>Draft genome of the yeast Clavispora lusitaniae type strain CBS 6936.</title>
        <authorList>
            <person name="Durrens P."/>
            <person name="Klopp C."/>
            <person name="Biteau N."/>
            <person name="Fitton-Ouhabi V."/>
            <person name="Dementhon K."/>
            <person name="Accoceberry I."/>
            <person name="Sherman D.J."/>
            <person name="Noel T."/>
        </authorList>
    </citation>
    <scope>NUCLEOTIDE SEQUENCE [LARGE SCALE GENOMIC DNA]</scope>
    <source>
        <strain evidence="2 3">CBS 6936</strain>
    </source>
</reference>
<dbReference type="AlphaFoldDB" id="A0AA91T0H7"/>
<dbReference type="Proteomes" id="UP000195602">
    <property type="component" value="Unassembled WGS sequence"/>
</dbReference>
<keyword evidence="1" id="KW-0812">Transmembrane</keyword>
<protein>
    <submittedName>
        <fullName evidence="2">Uncharacterized protein</fullName>
    </submittedName>
</protein>
<accession>A0AA91T0H7</accession>
<organism evidence="2 3">
    <name type="scientific">Clavispora lusitaniae</name>
    <name type="common">Candida lusitaniae</name>
    <dbReference type="NCBI Taxonomy" id="36911"/>
    <lineage>
        <taxon>Eukaryota</taxon>
        <taxon>Fungi</taxon>
        <taxon>Dikarya</taxon>
        <taxon>Ascomycota</taxon>
        <taxon>Saccharomycotina</taxon>
        <taxon>Pichiomycetes</taxon>
        <taxon>Metschnikowiaceae</taxon>
        <taxon>Clavispora</taxon>
    </lineage>
</organism>
<dbReference type="EMBL" id="LYUB02000015">
    <property type="protein sequence ID" value="OVF07112.1"/>
    <property type="molecule type" value="Genomic_DNA"/>
</dbReference>
<evidence type="ECO:0000256" key="1">
    <source>
        <dbReference type="SAM" id="Phobius"/>
    </source>
</evidence>
<name>A0AA91T0H7_CLALS</name>
<gene>
    <name evidence="2" type="ORF">A9F13_15g00880</name>
</gene>
<evidence type="ECO:0000313" key="2">
    <source>
        <dbReference type="EMBL" id="OVF07112.1"/>
    </source>
</evidence>
<feature type="transmembrane region" description="Helical" evidence="1">
    <location>
        <begin position="21"/>
        <end position="39"/>
    </location>
</feature>
<sequence>MPVSNISQERLAEINKQMLQAGAIGMLKGTLVGLVTGYFFNYRYNHGPNTKFFSRPYKIWYLVSCGIVGLSFSAETARMRITRDLAEEENIRRNQFFSEEIGGRK</sequence>
<dbReference type="OMA" id="ARMRITR"/>
<keyword evidence="1" id="KW-0472">Membrane</keyword>